<sequence>MKGRKRDFSVELKSRIDSQDSKIFNPTSRKRVLIKVGGRIFETWDENLRNHPSTLLGSDEKELYFNPQTKMYTFDRDPQMFRHILNYYRIGRLHYSIDYCADEFRDELSFFRISINAVDNCCWDDYRQPKSININKVFNMEDSGDEVDPAKETILVKIWNIFDNPEKSVFGGVWYYISGLMIALSIACTVVETVPPPCEDKLICSIEHAKLCNKPFNESSFGTTIDSAINSKACYELRDYLTSKENVFFILESICVGVFTFEYLARFISAPDRWEFVKCFMSMVDLISILPYYLGIILDIFQLSIDSLGALVLLRVLRVFRVLKFTRHSSRLRSLLFAIRRSASELGFIVFSLSLGVILISSLLYYVEKDGPAADFFNSIPAAMWYSVITMTTTGYGDCVPSTSFGKIVGSVGCIVGVLMIALPVPIIQKKANLQMGLLDEVDEAFSKE</sequence>
<dbReference type="InterPro" id="IPR003131">
    <property type="entry name" value="T1-type_BTB"/>
</dbReference>
<name>A0A913XN37_EXADI</name>
<dbReference type="RefSeq" id="XP_020906965.1">
    <property type="nucleotide sequence ID" value="XM_021051306.2"/>
</dbReference>
<evidence type="ECO:0000313" key="14">
    <source>
        <dbReference type="EnsemblMetazoa" id="XP_020906965.1"/>
    </source>
</evidence>
<evidence type="ECO:0000256" key="7">
    <source>
        <dbReference type="ARBA" id="ARBA00022958"/>
    </source>
</evidence>
<feature type="transmembrane region" description="Helical" evidence="12">
    <location>
        <begin position="276"/>
        <end position="294"/>
    </location>
</feature>
<keyword evidence="7" id="KW-0630">Potassium</keyword>
<dbReference type="RefSeq" id="XP_020906947.1">
    <property type="nucleotide sequence ID" value="XM_021051288.2"/>
</dbReference>
<accession>A0A913XN37</accession>
<feature type="transmembrane region" description="Helical" evidence="12">
    <location>
        <begin position="408"/>
        <end position="428"/>
    </location>
</feature>
<dbReference type="PRINTS" id="PR00169">
    <property type="entry name" value="KCHANNEL"/>
</dbReference>
<dbReference type="SUPFAM" id="SSF81324">
    <property type="entry name" value="Voltage-gated potassium channels"/>
    <property type="match status" value="1"/>
</dbReference>
<dbReference type="Gene3D" id="1.20.120.350">
    <property type="entry name" value="Voltage-gated potassium channels. Chain C"/>
    <property type="match status" value="1"/>
</dbReference>
<keyword evidence="10 12" id="KW-0472">Membrane</keyword>
<dbReference type="GeneID" id="110245034"/>
<dbReference type="GO" id="GO:0001508">
    <property type="term" value="P:action potential"/>
    <property type="evidence" value="ECO:0007669"/>
    <property type="project" value="TreeGrafter"/>
</dbReference>
<dbReference type="AlphaFoldDB" id="A0A913XN37"/>
<feature type="transmembrane region" description="Helical" evidence="12">
    <location>
        <begin position="344"/>
        <end position="367"/>
    </location>
</feature>
<proteinExistence type="predicted"/>
<dbReference type="RefSeq" id="XP_020906944.1">
    <property type="nucleotide sequence ID" value="XM_021051285.2"/>
</dbReference>
<evidence type="ECO:0000256" key="11">
    <source>
        <dbReference type="ARBA" id="ARBA00023303"/>
    </source>
</evidence>
<dbReference type="Pfam" id="PF00520">
    <property type="entry name" value="Ion_trans"/>
    <property type="match status" value="1"/>
</dbReference>
<evidence type="ECO:0000256" key="2">
    <source>
        <dbReference type="ARBA" id="ARBA00022448"/>
    </source>
</evidence>
<reference evidence="14" key="1">
    <citation type="submission" date="2022-11" db="UniProtKB">
        <authorList>
            <consortium name="EnsemblMetazoa"/>
        </authorList>
    </citation>
    <scope>IDENTIFICATION</scope>
</reference>
<feature type="domain" description="BTB" evidence="13">
    <location>
        <begin position="30"/>
        <end position="129"/>
    </location>
</feature>
<dbReference type="EnsemblMetazoa" id="XM_021051306.2">
    <property type="protein sequence ID" value="XP_020906965.1"/>
    <property type="gene ID" value="LOC110245048"/>
</dbReference>
<dbReference type="GeneID" id="110245048"/>
<comment type="subcellular location">
    <subcellularLocation>
        <location evidence="1">Membrane</location>
        <topology evidence="1">Multi-pass membrane protein</topology>
    </subcellularLocation>
</comment>
<dbReference type="InterPro" id="IPR028325">
    <property type="entry name" value="VG_K_chnl"/>
</dbReference>
<keyword evidence="15" id="KW-1185">Reference proteome</keyword>
<dbReference type="SUPFAM" id="SSF54695">
    <property type="entry name" value="POZ domain"/>
    <property type="match status" value="1"/>
</dbReference>
<dbReference type="GO" id="GO:0051260">
    <property type="term" value="P:protein homooligomerization"/>
    <property type="evidence" value="ECO:0007669"/>
    <property type="project" value="InterPro"/>
</dbReference>
<dbReference type="EnsemblMetazoa" id="XM_021051288.2">
    <property type="protein sequence ID" value="XP_020906947.1"/>
    <property type="gene ID" value="LOC110245034"/>
</dbReference>
<evidence type="ECO:0000256" key="5">
    <source>
        <dbReference type="ARBA" id="ARBA00022826"/>
    </source>
</evidence>
<feature type="transmembrane region" description="Helical" evidence="12">
    <location>
        <begin position="173"/>
        <end position="192"/>
    </location>
</feature>
<dbReference type="OMA" id="FERDPLM"/>
<dbReference type="PANTHER" id="PTHR11537">
    <property type="entry name" value="VOLTAGE-GATED POTASSIUM CHANNEL"/>
    <property type="match status" value="1"/>
</dbReference>
<feature type="transmembrane region" description="Helical" evidence="12">
    <location>
        <begin position="300"/>
        <end position="323"/>
    </location>
</feature>
<evidence type="ECO:0000256" key="8">
    <source>
        <dbReference type="ARBA" id="ARBA00022989"/>
    </source>
</evidence>
<dbReference type="FunFam" id="1.10.287.70:FF:000028">
    <property type="entry name" value="potassium voltage-gated channel subfamily D member 3"/>
    <property type="match status" value="1"/>
</dbReference>
<dbReference type="OrthoDB" id="415460at2759"/>
<keyword evidence="2" id="KW-0813">Transport</keyword>
<organism evidence="14 15">
    <name type="scientific">Exaiptasia diaphana</name>
    <name type="common">Tropical sea anemone</name>
    <name type="synonym">Aiptasia pulchella</name>
    <dbReference type="NCBI Taxonomy" id="2652724"/>
    <lineage>
        <taxon>Eukaryota</taxon>
        <taxon>Metazoa</taxon>
        <taxon>Cnidaria</taxon>
        <taxon>Anthozoa</taxon>
        <taxon>Hexacorallia</taxon>
        <taxon>Actiniaria</taxon>
        <taxon>Aiptasiidae</taxon>
        <taxon>Exaiptasia</taxon>
    </lineage>
</organism>
<feature type="transmembrane region" description="Helical" evidence="12">
    <location>
        <begin position="247"/>
        <end position="264"/>
    </location>
</feature>
<dbReference type="InterPro" id="IPR027359">
    <property type="entry name" value="Volt_channel_dom_sf"/>
</dbReference>
<evidence type="ECO:0000256" key="12">
    <source>
        <dbReference type="SAM" id="Phobius"/>
    </source>
</evidence>
<evidence type="ECO:0000313" key="15">
    <source>
        <dbReference type="Proteomes" id="UP000887567"/>
    </source>
</evidence>
<dbReference type="Pfam" id="PF02214">
    <property type="entry name" value="BTB_2"/>
    <property type="match status" value="1"/>
</dbReference>
<keyword evidence="4 12" id="KW-0812">Transmembrane</keyword>
<keyword evidence="9" id="KW-0406">Ion transport</keyword>
<dbReference type="SMART" id="SM00225">
    <property type="entry name" value="BTB"/>
    <property type="match status" value="1"/>
</dbReference>
<dbReference type="GO" id="GO:0005249">
    <property type="term" value="F:voltage-gated potassium channel activity"/>
    <property type="evidence" value="ECO:0007669"/>
    <property type="project" value="InterPro"/>
</dbReference>
<dbReference type="InterPro" id="IPR003974">
    <property type="entry name" value="K_chnl_volt-dep_Kv3"/>
</dbReference>
<dbReference type="GO" id="GO:0008076">
    <property type="term" value="C:voltage-gated potassium channel complex"/>
    <property type="evidence" value="ECO:0007669"/>
    <property type="project" value="InterPro"/>
</dbReference>
<dbReference type="InterPro" id="IPR000210">
    <property type="entry name" value="BTB/POZ_dom"/>
</dbReference>
<dbReference type="InterPro" id="IPR005821">
    <property type="entry name" value="Ion_trans_dom"/>
</dbReference>
<dbReference type="PRINTS" id="PR01498">
    <property type="entry name" value="SHAWCHANNEL"/>
</dbReference>
<dbReference type="Proteomes" id="UP000887567">
    <property type="component" value="Unplaced"/>
</dbReference>
<dbReference type="Gene3D" id="3.30.710.10">
    <property type="entry name" value="Potassium Channel Kv1.1, Chain A"/>
    <property type="match status" value="1"/>
</dbReference>
<evidence type="ECO:0000256" key="9">
    <source>
        <dbReference type="ARBA" id="ARBA00023065"/>
    </source>
</evidence>
<evidence type="ECO:0000256" key="10">
    <source>
        <dbReference type="ARBA" id="ARBA00023136"/>
    </source>
</evidence>
<dbReference type="PANTHER" id="PTHR11537:SF105">
    <property type="entry name" value="POTASSIUM VOLTAGE-GATED CHANNEL PROTEIN SHAL"/>
    <property type="match status" value="1"/>
</dbReference>
<dbReference type="InterPro" id="IPR011333">
    <property type="entry name" value="SKP1/BTB/POZ_sf"/>
</dbReference>
<evidence type="ECO:0000256" key="4">
    <source>
        <dbReference type="ARBA" id="ARBA00022692"/>
    </source>
</evidence>
<dbReference type="EnsemblMetazoa" id="XM_021051285.2">
    <property type="protein sequence ID" value="XP_020906944.1"/>
    <property type="gene ID" value="LOC110245034"/>
</dbReference>
<dbReference type="InterPro" id="IPR003968">
    <property type="entry name" value="K_chnl_volt-dep_Kv"/>
</dbReference>
<evidence type="ECO:0000256" key="3">
    <source>
        <dbReference type="ARBA" id="ARBA00022538"/>
    </source>
</evidence>
<evidence type="ECO:0000256" key="6">
    <source>
        <dbReference type="ARBA" id="ARBA00022882"/>
    </source>
</evidence>
<evidence type="ECO:0000256" key="1">
    <source>
        <dbReference type="ARBA" id="ARBA00004141"/>
    </source>
</evidence>
<keyword evidence="3" id="KW-0633">Potassium transport</keyword>
<evidence type="ECO:0000259" key="13">
    <source>
        <dbReference type="SMART" id="SM00225"/>
    </source>
</evidence>
<dbReference type="Gene3D" id="1.10.287.70">
    <property type="match status" value="1"/>
</dbReference>
<keyword evidence="6" id="KW-0851">Voltage-gated channel</keyword>
<protein>
    <recommendedName>
        <fullName evidence="13">BTB domain-containing protein</fullName>
    </recommendedName>
</protein>
<keyword evidence="11" id="KW-0407">Ion channel</keyword>
<keyword evidence="5" id="KW-0631">Potassium channel</keyword>
<dbReference type="PRINTS" id="PR01491">
    <property type="entry name" value="KVCHANNEL"/>
</dbReference>
<keyword evidence="8 12" id="KW-1133">Transmembrane helix</keyword>